<accession>A0A8H9NW59</accession>
<reference evidence="1" key="2">
    <citation type="submission" date="2020-11" db="EMBL/GenBank/DDBJ databases">
        <authorList>
            <consortium name="NCBI Pathogen Detection Project"/>
        </authorList>
    </citation>
    <scope>NUCLEOTIDE SEQUENCE</scope>
    <source>
        <strain evidence="1">YDC697-2</strain>
    </source>
</reference>
<evidence type="ECO:0000313" key="1">
    <source>
        <dbReference type="EMBL" id="HAT1586263.1"/>
    </source>
</evidence>
<dbReference type="Proteomes" id="UP000864563">
    <property type="component" value="Unassembled WGS sequence"/>
</dbReference>
<name>A0A8H9NW59_9ENTR</name>
<proteinExistence type="predicted"/>
<gene>
    <name evidence="1" type="ORF">I8Y00_002615</name>
</gene>
<dbReference type="AlphaFoldDB" id="A0A8H9NW59"/>
<sequence length="115" mass="12372">GLTPTADDYLVGLSIILFIAGHPAEKYKEAFCSALQSDRENTTLLSAITLEAAFEQRYRENIAGFISYIINEPNGFSIQSVANIKNIGSSSGCDMLYGMADACALSQIYGGNYVS</sequence>
<organism evidence="1">
    <name type="scientific">Citrobacter farmeri</name>
    <dbReference type="NCBI Taxonomy" id="67824"/>
    <lineage>
        <taxon>Bacteria</taxon>
        <taxon>Pseudomonadati</taxon>
        <taxon>Pseudomonadota</taxon>
        <taxon>Gammaproteobacteria</taxon>
        <taxon>Enterobacterales</taxon>
        <taxon>Enterobacteriaceae</taxon>
        <taxon>Citrobacter</taxon>
    </lineage>
</organism>
<dbReference type="EMBL" id="DACSDU010000009">
    <property type="protein sequence ID" value="HAT1586263.1"/>
    <property type="molecule type" value="Genomic_DNA"/>
</dbReference>
<dbReference type="Pfam" id="PF11392">
    <property type="entry name" value="AllH"/>
    <property type="match status" value="1"/>
</dbReference>
<feature type="non-terminal residue" evidence="1">
    <location>
        <position position="1"/>
    </location>
</feature>
<protein>
    <submittedName>
        <fullName evidence="1">DUF2877 domain-containing protein</fullName>
    </submittedName>
</protein>
<comment type="caution">
    <text evidence="1">The sequence shown here is derived from an EMBL/GenBank/DDBJ whole genome shotgun (WGS) entry which is preliminary data.</text>
</comment>
<reference evidence="1" key="1">
    <citation type="journal article" date="2018" name="Genome Biol.">
        <title>SKESA: strategic k-mer extension for scrupulous assemblies.</title>
        <authorList>
            <person name="Souvorov A."/>
            <person name="Agarwala R."/>
            <person name="Lipman D.J."/>
        </authorList>
    </citation>
    <scope>NUCLEOTIDE SEQUENCE</scope>
    <source>
        <strain evidence="1">YDC697-2</strain>
    </source>
</reference>
<dbReference type="InterPro" id="IPR021530">
    <property type="entry name" value="AllH-like"/>
</dbReference>